<evidence type="ECO:0000259" key="4">
    <source>
        <dbReference type="Pfam" id="PF01048"/>
    </source>
</evidence>
<reference evidence="5 6" key="1">
    <citation type="submission" date="2016-10" db="EMBL/GenBank/DDBJ databases">
        <authorList>
            <person name="de Groot N.N."/>
        </authorList>
    </citation>
    <scope>NUCLEOTIDE SEQUENCE [LARGE SCALE GENOMIC DNA]</scope>
    <source>
        <strain evidence="5 6">DSM 6793</strain>
    </source>
</reference>
<evidence type="ECO:0000256" key="3">
    <source>
        <dbReference type="ARBA" id="ARBA00048447"/>
    </source>
</evidence>
<dbReference type="STRING" id="927664.SAMN05421780_105110"/>
<feature type="domain" description="Nucleoside phosphorylase" evidence="4">
    <location>
        <begin position="31"/>
        <end position="262"/>
    </location>
</feature>
<dbReference type="PANTHER" id="PTHR43691:SF11">
    <property type="entry name" value="FI09636P-RELATED"/>
    <property type="match status" value="1"/>
</dbReference>
<dbReference type="CDD" id="cd00436">
    <property type="entry name" value="UP_TbUP-like"/>
    <property type="match status" value="1"/>
</dbReference>
<dbReference type="GO" id="GO:0006152">
    <property type="term" value="P:purine nucleoside catabolic process"/>
    <property type="evidence" value="ECO:0007669"/>
    <property type="project" value="TreeGrafter"/>
</dbReference>
<comment type="catalytic activity">
    <reaction evidence="3">
        <text>uridine + phosphate = alpha-D-ribose 1-phosphate + uracil</text>
        <dbReference type="Rhea" id="RHEA:24388"/>
        <dbReference type="ChEBI" id="CHEBI:16704"/>
        <dbReference type="ChEBI" id="CHEBI:17568"/>
        <dbReference type="ChEBI" id="CHEBI:43474"/>
        <dbReference type="ChEBI" id="CHEBI:57720"/>
        <dbReference type="EC" id="2.4.2.3"/>
    </reaction>
</comment>
<dbReference type="OrthoDB" id="9772602at2"/>
<dbReference type="Proteomes" id="UP000199514">
    <property type="component" value="Unassembled WGS sequence"/>
</dbReference>
<dbReference type="EC" id="2.4.2.3" evidence="1"/>
<dbReference type="AlphaFoldDB" id="A0A1I1IVN8"/>
<keyword evidence="6" id="KW-1185">Reference proteome</keyword>
<dbReference type="RefSeq" id="WP_091511650.1">
    <property type="nucleotide sequence ID" value="NZ_FOLE01000005.1"/>
</dbReference>
<evidence type="ECO:0000313" key="5">
    <source>
        <dbReference type="EMBL" id="SFC40304.1"/>
    </source>
</evidence>
<dbReference type="PANTHER" id="PTHR43691">
    <property type="entry name" value="URIDINE PHOSPHORYLASE"/>
    <property type="match status" value="1"/>
</dbReference>
<dbReference type="EMBL" id="FOLE01000005">
    <property type="protein sequence ID" value="SFC40304.1"/>
    <property type="molecule type" value="Genomic_DNA"/>
</dbReference>
<evidence type="ECO:0000256" key="2">
    <source>
        <dbReference type="ARBA" id="ARBA00021980"/>
    </source>
</evidence>
<proteinExistence type="predicted"/>
<organism evidence="5 6">
    <name type="scientific">Flexibacter flexilis DSM 6793</name>
    <dbReference type="NCBI Taxonomy" id="927664"/>
    <lineage>
        <taxon>Bacteria</taxon>
        <taxon>Pseudomonadati</taxon>
        <taxon>Bacteroidota</taxon>
        <taxon>Cytophagia</taxon>
        <taxon>Cytophagales</taxon>
        <taxon>Flexibacteraceae</taxon>
        <taxon>Flexibacter</taxon>
    </lineage>
</organism>
<accession>A0A1I1IVN8</accession>
<dbReference type="Gene3D" id="3.40.50.1580">
    <property type="entry name" value="Nucleoside phosphorylase domain"/>
    <property type="match status" value="1"/>
</dbReference>
<dbReference type="GO" id="GO:0004731">
    <property type="term" value="F:purine-nucleoside phosphorylase activity"/>
    <property type="evidence" value="ECO:0007669"/>
    <property type="project" value="TreeGrafter"/>
</dbReference>
<dbReference type="InterPro" id="IPR035994">
    <property type="entry name" value="Nucleoside_phosphorylase_sf"/>
</dbReference>
<dbReference type="GO" id="GO:0005829">
    <property type="term" value="C:cytosol"/>
    <property type="evidence" value="ECO:0007669"/>
    <property type="project" value="TreeGrafter"/>
</dbReference>
<gene>
    <name evidence="5" type="ORF">SAMN05421780_105110</name>
</gene>
<protein>
    <recommendedName>
        <fullName evidence="2">Uridine phosphorylase</fullName>
        <ecNumber evidence="1">2.4.2.3</ecNumber>
    </recommendedName>
</protein>
<sequence length="285" mass="31713">MNAIAPSELIVNKNGTIYHLNLRPEDIADNIIAVGDPERVAKVSCHFDSIEREVHKREFITHTGFYKGKRITVISTGMGTDNIEIFMTELDALANIDLETRIPKSEHKTLNIVRIGTSGGLQENVALDSELASATGIGLDTLMCFYAFEANEQETNIGSKLQQDLGLPFRPYVAAASSELLEKIAFDMYKGNTLTCPGFYAPQGRELRLKTAIPNLVSKYQGFDYEGFKMTNFEMETAAYYAMGRMLGHNMLSLNAIVAQRVQNLFSTQAEKVIDSLIVKTLDRL</sequence>
<dbReference type="InterPro" id="IPR000845">
    <property type="entry name" value="Nucleoside_phosphorylase_d"/>
</dbReference>
<evidence type="ECO:0000256" key="1">
    <source>
        <dbReference type="ARBA" id="ARBA00011888"/>
    </source>
</evidence>
<name>A0A1I1IVN8_9BACT</name>
<dbReference type="GO" id="GO:0004850">
    <property type="term" value="F:uridine phosphorylase activity"/>
    <property type="evidence" value="ECO:0007669"/>
    <property type="project" value="UniProtKB-EC"/>
</dbReference>
<dbReference type="Pfam" id="PF01048">
    <property type="entry name" value="PNP_UDP_1"/>
    <property type="match status" value="1"/>
</dbReference>
<evidence type="ECO:0000313" key="6">
    <source>
        <dbReference type="Proteomes" id="UP000199514"/>
    </source>
</evidence>
<dbReference type="SUPFAM" id="SSF53167">
    <property type="entry name" value="Purine and uridine phosphorylases"/>
    <property type="match status" value="1"/>
</dbReference>